<dbReference type="CDD" id="cd06225">
    <property type="entry name" value="HAMP"/>
    <property type="match status" value="1"/>
</dbReference>
<dbReference type="InterPro" id="IPR050736">
    <property type="entry name" value="Sensor_HK_Regulatory"/>
</dbReference>
<dbReference type="PANTHER" id="PTHR43711:SF26">
    <property type="entry name" value="SENSOR HISTIDINE KINASE RCSC"/>
    <property type="match status" value="1"/>
</dbReference>
<dbReference type="PRINTS" id="PR00344">
    <property type="entry name" value="BCTRLSENSOR"/>
</dbReference>
<keyword evidence="5" id="KW-0597">Phosphoprotein</keyword>
<dbReference type="InterPro" id="IPR007892">
    <property type="entry name" value="CHASE4"/>
</dbReference>
<gene>
    <name evidence="15" type="ORF">LI82_03880</name>
</gene>
<evidence type="ECO:0000256" key="9">
    <source>
        <dbReference type="ARBA" id="ARBA00022840"/>
    </source>
</evidence>
<dbReference type="AlphaFoldDB" id="A0A099T4U9"/>
<evidence type="ECO:0000256" key="6">
    <source>
        <dbReference type="ARBA" id="ARBA00022679"/>
    </source>
</evidence>
<feature type="domain" description="Histidine kinase" evidence="13">
    <location>
        <begin position="473"/>
        <end position="692"/>
    </location>
</feature>
<evidence type="ECO:0000256" key="2">
    <source>
        <dbReference type="ARBA" id="ARBA00004236"/>
    </source>
</evidence>
<evidence type="ECO:0000256" key="4">
    <source>
        <dbReference type="ARBA" id="ARBA00022475"/>
    </source>
</evidence>
<evidence type="ECO:0000256" key="11">
    <source>
        <dbReference type="ARBA" id="ARBA00023136"/>
    </source>
</evidence>
<dbReference type="InterPro" id="IPR003594">
    <property type="entry name" value="HATPase_dom"/>
</dbReference>
<keyword evidence="10" id="KW-0902">Two-component regulatory system</keyword>
<evidence type="ECO:0000256" key="12">
    <source>
        <dbReference type="SAM" id="Phobius"/>
    </source>
</evidence>
<keyword evidence="8" id="KW-0418">Kinase</keyword>
<name>A0A099T4U9_METMT</name>
<comment type="catalytic activity">
    <reaction evidence="1">
        <text>ATP + protein L-histidine = ADP + protein N-phospho-L-histidine.</text>
        <dbReference type="EC" id="2.7.13.3"/>
    </reaction>
</comment>
<organism evidence="15 16">
    <name type="scientific">Methanococcoides methylutens</name>
    <dbReference type="NCBI Taxonomy" id="2226"/>
    <lineage>
        <taxon>Archaea</taxon>
        <taxon>Methanobacteriati</taxon>
        <taxon>Methanobacteriota</taxon>
        <taxon>Stenosarchaea group</taxon>
        <taxon>Methanomicrobia</taxon>
        <taxon>Methanosarcinales</taxon>
        <taxon>Methanosarcinaceae</taxon>
        <taxon>Methanococcoides</taxon>
    </lineage>
</organism>
<dbReference type="SMART" id="SM00387">
    <property type="entry name" value="HATPase_c"/>
    <property type="match status" value="1"/>
</dbReference>
<dbReference type="FunFam" id="1.10.287.130:FF:000038">
    <property type="entry name" value="Sensory transduction histidine kinase"/>
    <property type="match status" value="1"/>
</dbReference>
<dbReference type="InterPro" id="IPR036890">
    <property type="entry name" value="HATPase_C_sf"/>
</dbReference>
<dbReference type="Gene3D" id="3.30.565.10">
    <property type="entry name" value="Histidine kinase-like ATPase, C-terminal domain"/>
    <property type="match status" value="1"/>
</dbReference>
<dbReference type="SUPFAM" id="SSF47384">
    <property type="entry name" value="Homodimeric domain of signal transducing histidine kinase"/>
    <property type="match status" value="1"/>
</dbReference>
<feature type="transmembrane region" description="Helical" evidence="12">
    <location>
        <begin position="255"/>
        <end position="277"/>
    </location>
</feature>
<protein>
    <recommendedName>
        <fullName evidence="3">histidine kinase</fullName>
        <ecNumber evidence="3">2.7.13.3</ecNumber>
    </recommendedName>
</protein>
<reference evidence="15 16" key="1">
    <citation type="submission" date="2014-09" db="EMBL/GenBank/DDBJ databases">
        <title>Draft genome sequence of an obligately methylotrophic methanogen, Methanococcoides methylutens, isolated from marine sediment.</title>
        <authorList>
            <person name="Guan Y."/>
            <person name="Ngugi D.K."/>
            <person name="Blom J."/>
            <person name="Ali S."/>
            <person name="Ferry J.G."/>
            <person name="Stingl U."/>
        </authorList>
    </citation>
    <scope>NUCLEOTIDE SEQUENCE [LARGE SCALE GENOMIC DNA]</scope>
    <source>
        <strain evidence="15 16">DSM 2657</strain>
    </source>
</reference>
<dbReference type="CDD" id="cd00082">
    <property type="entry name" value="HisKA"/>
    <property type="match status" value="1"/>
</dbReference>
<dbReference type="PANTHER" id="PTHR43711">
    <property type="entry name" value="TWO-COMPONENT HISTIDINE KINASE"/>
    <property type="match status" value="1"/>
</dbReference>
<feature type="domain" description="HAMP" evidence="14">
    <location>
        <begin position="279"/>
        <end position="332"/>
    </location>
</feature>
<evidence type="ECO:0000256" key="8">
    <source>
        <dbReference type="ARBA" id="ARBA00022777"/>
    </source>
</evidence>
<evidence type="ECO:0000259" key="14">
    <source>
        <dbReference type="PROSITE" id="PS50885"/>
    </source>
</evidence>
<dbReference type="EMBL" id="JRHO01000009">
    <property type="protein sequence ID" value="KGK99178.1"/>
    <property type="molecule type" value="Genomic_DNA"/>
</dbReference>
<evidence type="ECO:0000256" key="3">
    <source>
        <dbReference type="ARBA" id="ARBA00012438"/>
    </source>
</evidence>
<keyword evidence="16" id="KW-1185">Reference proteome</keyword>
<comment type="subcellular location">
    <subcellularLocation>
        <location evidence="2">Cell membrane</location>
    </subcellularLocation>
</comment>
<proteinExistence type="predicted"/>
<dbReference type="Pfam" id="PF00672">
    <property type="entry name" value="HAMP"/>
    <property type="match status" value="1"/>
</dbReference>
<evidence type="ECO:0000259" key="13">
    <source>
        <dbReference type="PROSITE" id="PS50109"/>
    </source>
</evidence>
<dbReference type="OrthoDB" id="342253at2157"/>
<evidence type="ECO:0000256" key="7">
    <source>
        <dbReference type="ARBA" id="ARBA00022741"/>
    </source>
</evidence>
<dbReference type="SUPFAM" id="SSF55874">
    <property type="entry name" value="ATPase domain of HSP90 chaperone/DNA topoisomerase II/histidine kinase"/>
    <property type="match status" value="1"/>
</dbReference>
<dbReference type="EC" id="2.7.13.3" evidence="3"/>
<dbReference type="PROSITE" id="PS50109">
    <property type="entry name" value="HIS_KIN"/>
    <property type="match status" value="1"/>
</dbReference>
<dbReference type="FunFam" id="3.30.565.10:FF:000023">
    <property type="entry name" value="PAS domain-containing sensor histidine kinase"/>
    <property type="match status" value="1"/>
</dbReference>
<dbReference type="InterPro" id="IPR005467">
    <property type="entry name" value="His_kinase_dom"/>
</dbReference>
<dbReference type="Gene3D" id="6.10.340.10">
    <property type="match status" value="1"/>
</dbReference>
<evidence type="ECO:0000313" key="15">
    <source>
        <dbReference type="EMBL" id="KGK99178.1"/>
    </source>
</evidence>
<accession>A0A099T4U9</accession>
<dbReference type="Pfam" id="PF02518">
    <property type="entry name" value="HATPase_c"/>
    <property type="match status" value="1"/>
</dbReference>
<keyword evidence="12" id="KW-1133">Transmembrane helix</keyword>
<dbReference type="CDD" id="cd16922">
    <property type="entry name" value="HATPase_EvgS-ArcB-TorS-like"/>
    <property type="match status" value="1"/>
</dbReference>
<dbReference type="RefSeq" id="WP_048193592.1">
    <property type="nucleotide sequence ID" value="NZ_CAAGSM010000002.1"/>
</dbReference>
<dbReference type="GO" id="GO:0000155">
    <property type="term" value="F:phosphorelay sensor kinase activity"/>
    <property type="evidence" value="ECO:0007669"/>
    <property type="project" value="InterPro"/>
</dbReference>
<evidence type="ECO:0000256" key="5">
    <source>
        <dbReference type="ARBA" id="ARBA00022553"/>
    </source>
</evidence>
<keyword evidence="7" id="KW-0547">Nucleotide-binding</keyword>
<keyword evidence="11 12" id="KW-0472">Membrane</keyword>
<dbReference type="PROSITE" id="PS50885">
    <property type="entry name" value="HAMP"/>
    <property type="match status" value="1"/>
</dbReference>
<keyword evidence="4" id="KW-1003">Cell membrane</keyword>
<dbReference type="InterPro" id="IPR004358">
    <property type="entry name" value="Sig_transdc_His_kin-like_C"/>
</dbReference>
<evidence type="ECO:0000256" key="10">
    <source>
        <dbReference type="ARBA" id="ARBA00023012"/>
    </source>
</evidence>
<dbReference type="Pfam" id="PF00512">
    <property type="entry name" value="HisKA"/>
    <property type="match status" value="1"/>
</dbReference>
<evidence type="ECO:0000313" key="16">
    <source>
        <dbReference type="Proteomes" id="UP000029859"/>
    </source>
</evidence>
<comment type="caution">
    <text evidence="15">The sequence shown here is derived from an EMBL/GenBank/DDBJ whole genome shotgun (WGS) entry which is preliminary data.</text>
</comment>
<dbReference type="InterPro" id="IPR003661">
    <property type="entry name" value="HisK_dim/P_dom"/>
</dbReference>
<dbReference type="GO" id="GO:0005886">
    <property type="term" value="C:plasma membrane"/>
    <property type="evidence" value="ECO:0007669"/>
    <property type="project" value="UniProtKB-SubCell"/>
</dbReference>
<dbReference type="SMART" id="SM00304">
    <property type="entry name" value="HAMP"/>
    <property type="match status" value="1"/>
</dbReference>
<keyword evidence="12" id="KW-0812">Transmembrane</keyword>
<keyword evidence="9" id="KW-0067">ATP-binding</keyword>
<dbReference type="GO" id="GO:0005524">
    <property type="term" value="F:ATP binding"/>
    <property type="evidence" value="ECO:0007669"/>
    <property type="project" value="UniProtKB-KW"/>
</dbReference>
<sequence length="703" mass="78121">MFIFLILAITGVSQFIVKGSYIELEQQQALKDANGMRVLIESDLKSLGVLNVDYAIWDDSYEFIVSRDEEYAKSNLITETFESNRLDLLVYVDSSGEMVYGAMYDENNGLNVLSGSLPEFLSFSNCLTAPTDPNCISSGFVNLEGGLLLISSCPIKKSNGDGPVRGTLFMGRFLDSDELYYLSEGTGISIDLLSPNDPQLPPGIWNEDSSGIFIETVDEDMLAGYYSIHDVFGTPAMVAKTRTPRSITKQGSETLYYFILLLLFVGFALGFYLMFFLDSTVLRRISIISDDVQSIGKSKDFSSRLHMGGNDELSLLSDSINLMLQQLERKHEYVLSHKAKDSAILKAMPAMLVQMKPDGTIISRNCPQYGDLTFLSSMDINNIYDILPEDAAKLARRRIQDIIRSKELGFVEYNFPFGDRILNFESILLAYGEDDVLAIIMDNSHRKDAEYALVQAKLQAEAASRTKSEFLANMSHELRTPLNSILGFSEVMLEGTFGELNEKQRKYVGNIHVSGRHLLGIVNDLLDISKVESGTMDMSYEKVVVWEVIGYVRDLIDPLATKKNISVNVSVDPEDISINADRGKLIQILDNLANNAVKFTPDNGDILLSVRISGEYIDFFVRDNGIGIAKEDMRSLFMPFVQVDSSTSRKFGGTGLGLALVKKFAEMHSGYVQVESTEGEGSTFTVSLPSEREVGTSLSNEQK</sequence>
<keyword evidence="6" id="KW-0808">Transferase</keyword>
<dbReference type="Gene3D" id="1.10.287.130">
    <property type="match status" value="1"/>
</dbReference>
<dbReference type="Proteomes" id="UP000029859">
    <property type="component" value="Unassembled WGS sequence"/>
</dbReference>
<evidence type="ECO:0000256" key="1">
    <source>
        <dbReference type="ARBA" id="ARBA00000085"/>
    </source>
</evidence>
<dbReference type="InterPro" id="IPR036097">
    <property type="entry name" value="HisK_dim/P_sf"/>
</dbReference>
<dbReference type="Pfam" id="PF05228">
    <property type="entry name" value="CHASE4"/>
    <property type="match status" value="1"/>
</dbReference>
<dbReference type="InterPro" id="IPR003660">
    <property type="entry name" value="HAMP_dom"/>
</dbReference>
<dbReference type="SMART" id="SM00388">
    <property type="entry name" value="HisKA"/>
    <property type="match status" value="1"/>
</dbReference>